<dbReference type="PRINTS" id="PR00953">
    <property type="entry name" value="TYPE3IMRPROT"/>
</dbReference>
<evidence type="ECO:0000313" key="8">
    <source>
        <dbReference type="EMBL" id="MBA6066003.1"/>
    </source>
</evidence>
<gene>
    <name evidence="8" type="primary">sctT</name>
    <name evidence="8" type="ORF">H4C75_14675</name>
    <name evidence="9" type="ORF">K5H97_09630</name>
</gene>
<evidence type="ECO:0000256" key="5">
    <source>
        <dbReference type="ARBA" id="ARBA00022989"/>
    </source>
</evidence>
<keyword evidence="5 7" id="KW-1133">Transmembrane helix</keyword>
<organism evidence="8 10">
    <name type="scientific">Pseudomonas mosselii</name>
    <dbReference type="NCBI Taxonomy" id="78327"/>
    <lineage>
        <taxon>Bacteria</taxon>
        <taxon>Pseudomonadati</taxon>
        <taxon>Pseudomonadota</taxon>
        <taxon>Gammaproteobacteria</taxon>
        <taxon>Pseudomonadales</taxon>
        <taxon>Pseudomonadaceae</taxon>
        <taxon>Pseudomonas</taxon>
    </lineage>
</organism>
<feature type="transmembrane region" description="Helical" evidence="7">
    <location>
        <begin position="39"/>
        <end position="57"/>
    </location>
</feature>
<dbReference type="RefSeq" id="WP_028692491.1">
    <property type="nucleotide sequence ID" value="NZ_BQIL01000019.1"/>
</dbReference>
<evidence type="ECO:0000256" key="1">
    <source>
        <dbReference type="ARBA" id="ARBA00004651"/>
    </source>
</evidence>
<dbReference type="GO" id="GO:0005886">
    <property type="term" value="C:plasma membrane"/>
    <property type="evidence" value="ECO:0007669"/>
    <property type="project" value="UniProtKB-SubCell"/>
</dbReference>
<evidence type="ECO:0000256" key="3">
    <source>
        <dbReference type="ARBA" id="ARBA00022475"/>
    </source>
</evidence>
<feature type="transmembrane region" description="Helical" evidence="7">
    <location>
        <begin position="132"/>
        <end position="159"/>
    </location>
</feature>
<evidence type="ECO:0000313" key="9">
    <source>
        <dbReference type="EMBL" id="QZP28575.1"/>
    </source>
</evidence>
<comment type="similarity">
    <text evidence="2 7">Belongs to the FliR/MopE/SpaR family.</text>
</comment>
<dbReference type="InterPro" id="IPR006304">
    <property type="entry name" value="T3SS_SpaR/YscT"/>
</dbReference>
<dbReference type="PANTHER" id="PTHR30065:SF1">
    <property type="entry name" value="SURFACE PRESENTATION OF ANTIGENS PROTEIN SPAR"/>
    <property type="match status" value="1"/>
</dbReference>
<dbReference type="NCBIfam" id="TIGR01401">
    <property type="entry name" value="fliR_like_III"/>
    <property type="match status" value="1"/>
</dbReference>
<reference evidence="9 11" key="2">
    <citation type="submission" date="2021-08" db="EMBL/GenBank/DDBJ databases">
        <title>Bactericidal Effect of Pseudomonas oryziphila sp. nov., a novel Pseudomonas Species Against Xanthomonas oryzae Reduces Disease Severity of Bacterial Leaf Streak of Rice.</title>
        <authorList>
            <person name="Yang R."/>
            <person name="Li S."/>
            <person name="Li Y."/>
            <person name="Yan Y."/>
            <person name="Fang Y."/>
            <person name="Zou L."/>
            <person name="Chen G."/>
        </authorList>
    </citation>
    <scope>NUCLEOTIDE SEQUENCE [LARGE SCALE GENOMIC DNA]</scope>
    <source>
        <strain evidence="9 11">DSM 17497</strain>
    </source>
</reference>
<keyword evidence="4 7" id="KW-0812">Transmembrane</keyword>
<dbReference type="Pfam" id="PF01311">
    <property type="entry name" value="Bac_export_1"/>
    <property type="match status" value="1"/>
</dbReference>
<accession>A0A7W2PZ56</accession>
<dbReference type="Proteomes" id="UP000825591">
    <property type="component" value="Chromosome"/>
</dbReference>
<feature type="transmembrane region" description="Helical" evidence="7">
    <location>
        <begin position="212"/>
        <end position="235"/>
    </location>
</feature>
<evidence type="ECO:0000256" key="6">
    <source>
        <dbReference type="ARBA" id="ARBA00023136"/>
    </source>
</evidence>
<feature type="transmembrane region" description="Helical" evidence="7">
    <location>
        <begin position="77"/>
        <end position="101"/>
    </location>
</feature>
<dbReference type="EMBL" id="CP081966">
    <property type="protein sequence ID" value="QZP28575.1"/>
    <property type="molecule type" value="Genomic_DNA"/>
</dbReference>
<evidence type="ECO:0000313" key="11">
    <source>
        <dbReference type="Proteomes" id="UP000825591"/>
    </source>
</evidence>
<evidence type="ECO:0000313" key="10">
    <source>
        <dbReference type="Proteomes" id="UP000541770"/>
    </source>
</evidence>
<evidence type="ECO:0000256" key="2">
    <source>
        <dbReference type="ARBA" id="ARBA00009772"/>
    </source>
</evidence>
<dbReference type="PANTHER" id="PTHR30065">
    <property type="entry name" value="FLAGELLAR BIOSYNTHETIC PROTEIN FLIR"/>
    <property type="match status" value="1"/>
</dbReference>
<reference evidence="8 10" key="1">
    <citation type="submission" date="2020-07" db="EMBL/GenBank/DDBJ databases">
        <title>Diversity of carbapenemase encoding genes among Pseudomonas putida group clinical isolates in a tertiary Brazilian hospital.</title>
        <authorList>
            <person name="Alberto-Lei F."/>
            <person name="Nodari C.S."/>
            <person name="Streling A.P."/>
            <person name="Paulino J.T."/>
            <person name="Bessa-Neto F.O."/>
            <person name="Cayo R."/>
            <person name="Gales A.C."/>
        </authorList>
    </citation>
    <scope>NUCLEOTIDE SEQUENCE [LARGE SCALE GENOMIC DNA]</scope>
    <source>
        <strain evidence="8 10">14802</strain>
    </source>
</reference>
<name>A0A7W2PZ56_9PSED</name>
<comment type="subcellular location">
    <subcellularLocation>
        <location evidence="1 7">Cell membrane</location>
        <topology evidence="1 7">Multi-pass membrane protein</topology>
    </subcellularLocation>
</comment>
<feature type="transmembrane region" description="Helical" evidence="7">
    <location>
        <begin position="179"/>
        <end position="205"/>
    </location>
</feature>
<dbReference type="EMBL" id="JACGDE010000009">
    <property type="protein sequence ID" value="MBA6066003.1"/>
    <property type="molecule type" value="Genomic_DNA"/>
</dbReference>
<dbReference type="AlphaFoldDB" id="A0A7W2PZ56"/>
<proteinExistence type="inferred from homology"/>
<keyword evidence="3 7" id="KW-1003">Cell membrane</keyword>
<sequence>MTVQTLEQMLLGFSLILPRLFGCFLLLPILGKQVLGGALVRNGVACSLALFIYPSVAGTLPVALDGLQLGLLIGKEVLLGLLLGFVVAIPFWALEACGFLIDNQRGATLASTLNPLLGSQTSPTGAFLAQTLVTLFFTGGAFLGLLGALLGSYASWPVASFYPYIGDQWNTFFLAQFDYLLSLCVLFAAPLLIAMFLAEFGLALVSRFAPSLNVFILSMPIKSLVCSALLVPYLFLLMTQAESQVFIALSKVRLLGPLLEQP</sequence>
<keyword evidence="6 7" id="KW-0472">Membrane</keyword>
<feature type="transmembrane region" description="Helical" evidence="7">
    <location>
        <begin position="6"/>
        <end position="27"/>
    </location>
</feature>
<evidence type="ECO:0000256" key="7">
    <source>
        <dbReference type="RuleBase" id="RU362072"/>
    </source>
</evidence>
<dbReference type="GO" id="GO:0006605">
    <property type="term" value="P:protein targeting"/>
    <property type="evidence" value="ECO:0007669"/>
    <property type="project" value="UniProtKB-UniRule"/>
</dbReference>
<dbReference type="InterPro" id="IPR002010">
    <property type="entry name" value="T3SS_IM_R"/>
</dbReference>
<dbReference type="Proteomes" id="UP000541770">
    <property type="component" value="Unassembled WGS sequence"/>
</dbReference>
<evidence type="ECO:0000256" key="4">
    <source>
        <dbReference type="ARBA" id="ARBA00022692"/>
    </source>
</evidence>
<protein>
    <submittedName>
        <fullName evidence="8">Type III secretion system export apparatus subunit SctT</fullName>
    </submittedName>
</protein>
<keyword evidence="11" id="KW-1185">Reference proteome</keyword>